<dbReference type="PANTHER" id="PTHR12197">
    <property type="entry name" value="HISTONE-LYSINE N-METHYLTRANSFERASE SMYD"/>
    <property type="match status" value="1"/>
</dbReference>
<organism evidence="2 3">
    <name type="scientific">Eremothecium cymbalariae (strain CBS 270.75 / DBVPG 7215 / KCTC 17166 / NRRL Y-17582)</name>
    <name type="common">Yeast</name>
    <dbReference type="NCBI Taxonomy" id="931890"/>
    <lineage>
        <taxon>Eukaryota</taxon>
        <taxon>Fungi</taxon>
        <taxon>Dikarya</taxon>
        <taxon>Ascomycota</taxon>
        <taxon>Saccharomycotina</taxon>
        <taxon>Saccharomycetes</taxon>
        <taxon>Saccharomycetales</taxon>
        <taxon>Saccharomycetaceae</taxon>
        <taxon>Eremothecium</taxon>
    </lineage>
</organism>
<dbReference type="Proteomes" id="UP000006790">
    <property type="component" value="Chromosome 2"/>
</dbReference>
<dbReference type="Gene3D" id="2.170.270.10">
    <property type="entry name" value="SET domain"/>
    <property type="match status" value="1"/>
</dbReference>
<sequence>MQEDIQLSEYFDVKSTRHSGRTCFANQDLKKGMTVLQLQRAIGSTICYGFRKEVCHYCFHYDHGKTMKIRVNSEQAEKLGMKVHRTFTGAGMWFCNELCRDEFLSTKHISDLLEVFEAISSSLQRCKRNKKVMVEEGTVDGGDIITSSSIERAWDKVEKKWIPQINGVKLPARLEAMKVVLDEEHYSCARFVAECLFKLKHMERDSPMYKSFMNLQSNELQKICEFPVLLKFQTEVYMFLYVTLPENLKSLMTRELFRKILGSEYGNSFGIWQENEAFDNREYLGYWMLPEGSFFNHSCAPNLSKKRIGNVMNFVLNKDVKMGDELCIDYKGILDLPIHQRRKILKTNWFFECQCSRCSLELQSIH</sequence>
<protein>
    <recommendedName>
        <fullName evidence="1">SET domain-containing protein</fullName>
    </recommendedName>
</protein>
<dbReference type="InterPro" id="IPR050869">
    <property type="entry name" value="H3K4_H4K5_MeTrfase"/>
</dbReference>
<evidence type="ECO:0000259" key="1">
    <source>
        <dbReference type="PROSITE" id="PS50280"/>
    </source>
</evidence>
<dbReference type="OrthoDB" id="1028014at2759"/>
<dbReference type="GO" id="GO:0005634">
    <property type="term" value="C:nucleus"/>
    <property type="evidence" value="ECO:0007669"/>
    <property type="project" value="TreeGrafter"/>
</dbReference>
<dbReference type="RefSeq" id="XP_003644930.1">
    <property type="nucleotide sequence ID" value="XM_003644882.1"/>
</dbReference>
<dbReference type="EMBL" id="CP002498">
    <property type="protein sequence ID" value="AET38113.1"/>
    <property type="molecule type" value="Genomic_DNA"/>
</dbReference>
<dbReference type="HOGENOM" id="CLU_038964_1_0_1"/>
<dbReference type="eggNOG" id="KOG2084">
    <property type="taxonomic scope" value="Eukaryota"/>
</dbReference>
<dbReference type="STRING" id="931890.G8JNP5"/>
<gene>
    <name evidence="2" type="ordered locus">Ecym_2380</name>
</gene>
<reference evidence="3" key="1">
    <citation type="journal article" date="2012" name="G3 (Bethesda)">
        <title>Pichia sorbitophila, an interspecies yeast hybrid reveals early steps of genome resolution following polyploidization.</title>
        <authorList>
            <person name="Leh Louis V."/>
            <person name="Despons L."/>
            <person name="Friedrich A."/>
            <person name="Martin T."/>
            <person name="Durrens P."/>
            <person name="Casaregola S."/>
            <person name="Neuveglise C."/>
            <person name="Fairhead C."/>
            <person name="Marck C."/>
            <person name="Cruz J.A."/>
            <person name="Straub M.L."/>
            <person name="Kugler V."/>
            <person name="Sacerdot C."/>
            <person name="Uzunov Z."/>
            <person name="Thierry A."/>
            <person name="Weiss S."/>
            <person name="Bleykasten C."/>
            <person name="De Montigny J."/>
            <person name="Jacques N."/>
            <person name="Jung P."/>
            <person name="Lemaire M."/>
            <person name="Mallet S."/>
            <person name="Morel G."/>
            <person name="Richard G.F."/>
            <person name="Sarkar A."/>
            <person name="Savel G."/>
            <person name="Schacherer J."/>
            <person name="Seret M.L."/>
            <person name="Talla E."/>
            <person name="Samson G."/>
            <person name="Jubin C."/>
            <person name="Poulain J."/>
            <person name="Vacherie B."/>
            <person name="Barbe V."/>
            <person name="Pelletier E."/>
            <person name="Sherman D.J."/>
            <person name="Westhof E."/>
            <person name="Weissenbach J."/>
            <person name="Baret P.V."/>
            <person name="Wincker P."/>
            <person name="Gaillardin C."/>
            <person name="Dujon B."/>
            <person name="Souciet J.L."/>
        </authorList>
    </citation>
    <scope>NUCLEOTIDE SEQUENCE [LARGE SCALE GENOMIC DNA]</scope>
    <source>
        <strain evidence="3">CBS 270.75 / DBVPG 7215 / KCTC 17166 / NRRL Y-17582</strain>
    </source>
</reference>
<dbReference type="SUPFAM" id="SSF82199">
    <property type="entry name" value="SET domain"/>
    <property type="match status" value="1"/>
</dbReference>
<dbReference type="Pfam" id="PF00856">
    <property type="entry name" value="SET"/>
    <property type="match status" value="1"/>
</dbReference>
<dbReference type="GeneID" id="11470640"/>
<dbReference type="InterPro" id="IPR046341">
    <property type="entry name" value="SET_dom_sf"/>
</dbReference>
<evidence type="ECO:0000313" key="2">
    <source>
        <dbReference type="EMBL" id="AET38113.1"/>
    </source>
</evidence>
<dbReference type="AlphaFoldDB" id="G8JNP5"/>
<accession>G8JNP5</accession>
<evidence type="ECO:0000313" key="3">
    <source>
        <dbReference type="Proteomes" id="UP000006790"/>
    </source>
</evidence>
<dbReference type="FunCoup" id="G8JNP5">
    <property type="interactions" value="77"/>
</dbReference>
<dbReference type="SMART" id="SM00317">
    <property type="entry name" value="SET"/>
    <property type="match status" value="1"/>
</dbReference>
<dbReference type="PROSITE" id="PS50280">
    <property type="entry name" value="SET"/>
    <property type="match status" value="1"/>
</dbReference>
<proteinExistence type="predicted"/>
<keyword evidence="3" id="KW-1185">Reference proteome</keyword>
<dbReference type="InParanoid" id="G8JNP5"/>
<dbReference type="InterPro" id="IPR001214">
    <property type="entry name" value="SET_dom"/>
</dbReference>
<dbReference type="OMA" id="FRKEVCH"/>
<dbReference type="PANTHER" id="PTHR12197:SF294">
    <property type="entry name" value="POTENTIAL PROTEIN LYSINE METHYLTRANSFERASE SET6"/>
    <property type="match status" value="1"/>
</dbReference>
<dbReference type="CDD" id="cd20071">
    <property type="entry name" value="SET_SMYD"/>
    <property type="match status" value="1"/>
</dbReference>
<dbReference type="KEGG" id="erc:Ecym_2380"/>
<name>G8JNP5_ERECY</name>
<feature type="domain" description="SET" evidence="1">
    <location>
        <begin position="3"/>
        <end position="331"/>
    </location>
</feature>